<dbReference type="Proteomes" id="UP000063234">
    <property type="component" value="Chromosome"/>
</dbReference>
<keyword evidence="3" id="KW-0411">Iron-sulfur</keyword>
<dbReference type="PANTHER" id="PTHR43122:SF2">
    <property type="entry name" value="FERREDOXIN SUBUNIT OF PYRUVATE:FLAVODOXIN OXIDOREDUCTASE"/>
    <property type="match status" value="1"/>
</dbReference>
<dbReference type="GO" id="GO:0047553">
    <property type="term" value="F:2-oxoglutarate synthase activity"/>
    <property type="evidence" value="ECO:0007669"/>
    <property type="project" value="UniProtKB-EC"/>
</dbReference>
<accession>A0A0S3QTC4</accession>
<dbReference type="AlphaFoldDB" id="A0A0S3QTC4"/>
<dbReference type="InterPro" id="IPR017900">
    <property type="entry name" value="4Fe4S_Fe_S_CS"/>
</dbReference>
<dbReference type="RefSeq" id="WP_068549594.1">
    <property type="nucleotide sequence ID" value="NZ_AP013035.1"/>
</dbReference>
<protein>
    <submittedName>
        <fullName evidence="5">2-oxoglutarate ferredoxin oxidoreductase subunit delta</fullName>
        <ecNumber evidence="5">1.2.7.3</ecNumber>
    </submittedName>
</protein>
<dbReference type="InterPro" id="IPR017896">
    <property type="entry name" value="4Fe4S_Fe-S-bd"/>
</dbReference>
<dbReference type="Pfam" id="PF12838">
    <property type="entry name" value="Fer4_7"/>
    <property type="match status" value="1"/>
</dbReference>
<dbReference type="GO" id="GO:0046872">
    <property type="term" value="F:metal ion binding"/>
    <property type="evidence" value="ECO:0007669"/>
    <property type="project" value="UniProtKB-KW"/>
</dbReference>
<dbReference type="OrthoDB" id="9804603at2"/>
<evidence type="ECO:0000256" key="3">
    <source>
        <dbReference type="ARBA" id="ARBA00023014"/>
    </source>
</evidence>
<keyword evidence="6" id="KW-1185">Reference proteome</keyword>
<dbReference type="EC" id="1.2.7.3" evidence="5"/>
<feature type="domain" description="4Fe-4S ferredoxin-type" evidence="4">
    <location>
        <begin position="13"/>
        <end position="42"/>
    </location>
</feature>
<dbReference type="PROSITE" id="PS00198">
    <property type="entry name" value="4FE4S_FER_1"/>
    <property type="match status" value="2"/>
</dbReference>
<keyword evidence="5" id="KW-0560">Oxidoreductase</keyword>
<name>A0A0S3QTC4_THET7</name>
<gene>
    <name evidence="5" type="primary">korD</name>
    <name evidence="5" type="ORF">TST_0793</name>
</gene>
<evidence type="ECO:0000259" key="4">
    <source>
        <dbReference type="PROSITE" id="PS51379"/>
    </source>
</evidence>
<keyword evidence="2" id="KW-0408">Iron</keyword>
<evidence type="ECO:0000256" key="2">
    <source>
        <dbReference type="ARBA" id="ARBA00023004"/>
    </source>
</evidence>
<evidence type="ECO:0000313" key="6">
    <source>
        <dbReference type="Proteomes" id="UP000063234"/>
    </source>
</evidence>
<sequence length="83" mass="9325">MADATTKKRKFRGVVVVKPERCKGCEICVSFCPTGAIKMSSKFNAKGYHYPEFAYPDKCTGCGLCGMYCPDFAIYGYREKIEE</sequence>
<dbReference type="SUPFAM" id="SSF54862">
    <property type="entry name" value="4Fe-4S ferredoxins"/>
    <property type="match status" value="1"/>
</dbReference>
<evidence type="ECO:0000256" key="1">
    <source>
        <dbReference type="ARBA" id="ARBA00022723"/>
    </source>
</evidence>
<dbReference type="STRING" id="1298851.TST_0793"/>
<feature type="domain" description="4Fe-4S ferredoxin-type" evidence="4">
    <location>
        <begin position="49"/>
        <end position="80"/>
    </location>
</feature>
<evidence type="ECO:0000313" key="5">
    <source>
        <dbReference type="EMBL" id="BAT71593.1"/>
    </source>
</evidence>
<dbReference type="PROSITE" id="PS51379">
    <property type="entry name" value="4FE4S_FER_2"/>
    <property type="match status" value="2"/>
</dbReference>
<reference evidence="6" key="1">
    <citation type="journal article" date="2018" name="Science">
        <title>A primordial and reversible TCA cycle in a facultatively chemolithoautotrophic thermophile.</title>
        <authorList>
            <person name="Nunoura T."/>
            <person name="Chikaraishi Y."/>
            <person name="Izaki R."/>
            <person name="Suwa T."/>
            <person name="Sato T."/>
            <person name="Harada T."/>
            <person name="Mori K."/>
            <person name="Kato Y."/>
            <person name="Miyazaki M."/>
            <person name="Shimamura S."/>
            <person name="Yanagawa K."/>
            <person name="Shuto A."/>
            <person name="Ohkouchi N."/>
            <person name="Fujita N."/>
            <person name="Takaki Y."/>
            <person name="Atomi H."/>
            <person name="Takai K."/>
        </authorList>
    </citation>
    <scope>NUCLEOTIDE SEQUENCE [LARGE SCALE GENOMIC DNA]</scope>
    <source>
        <strain evidence="6">DSM 17441 / JCM 13301 / NBRC 103674 / ABI70S6</strain>
    </source>
</reference>
<dbReference type="KEGG" id="ttk:TST_0793"/>
<proteinExistence type="predicted"/>
<organism evidence="5 6">
    <name type="scientific">Thermosulfidibacter takaii (strain DSM 17441 / JCM 13301 / NBRC 103674 / ABI70S6)</name>
    <dbReference type="NCBI Taxonomy" id="1298851"/>
    <lineage>
        <taxon>Bacteria</taxon>
        <taxon>Pseudomonadati</taxon>
        <taxon>Thermosulfidibacterota</taxon>
        <taxon>Thermosulfidibacteria</taxon>
        <taxon>Thermosulfidibacterales</taxon>
        <taxon>Thermosulfidibacteraceae</taxon>
    </lineage>
</organism>
<dbReference type="PANTHER" id="PTHR43122">
    <property type="entry name" value="FERREDOXIN SUBUNIT OF PYRUVATE:FLAVODOXIN OXIDOREDUCTASE-RELATED"/>
    <property type="match status" value="1"/>
</dbReference>
<keyword evidence="1" id="KW-0479">Metal-binding</keyword>
<dbReference type="EMBL" id="AP013035">
    <property type="protein sequence ID" value="BAT71593.1"/>
    <property type="molecule type" value="Genomic_DNA"/>
</dbReference>
<dbReference type="Gene3D" id="3.30.70.20">
    <property type="match status" value="1"/>
</dbReference>
<dbReference type="GO" id="GO:0051536">
    <property type="term" value="F:iron-sulfur cluster binding"/>
    <property type="evidence" value="ECO:0007669"/>
    <property type="project" value="UniProtKB-KW"/>
</dbReference>